<comment type="caution">
    <text evidence="1">The sequence shown here is derived from an EMBL/GenBank/DDBJ whole genome shotgun (WGS) entry which is preliminary data.</text>
</comment>
<gene>
    <name evidence="1" type="ORF">NUW54_g6905</name>
</gene>
<keyword evidence="2" id="KW-1185">Reference proteome</keyword>
<accession>A0ACC1PQY0</accession>
<organism evidence="1 2">
    <name type="scientific">Trametes sanguinea</name>
    <dbReference type="NCBI Taxonomy" id="158606"/>
    <lineage>
        <taxon>Eukaryota</taxon>
        <taxon>Fungi</taxon>
        <taxon>Dikarya</taxon>
        <taxon>Basidiomycota</taxon>
        <taxon>Agaricomycotina</taxon>
        <taxon>Agaricomycetes</taxon>
        <taxon>Polyporales</taxon>
        <taxon>Polyporaceae</taxon>
        <taxon>Trametes</taxon>
    </lineage>
</organism>
<protein>
    <submittedName>
        <fullName evidence="1">Uncharacterized protein</fullName>
    </submittedName>
</protein>
<reference evidence="1" key="1">
    <citation type="submission" date="2022-08" db="EMBL/GenBank/DDBJ databases">
        <title>Genome Sequence of Pycnoporus sanguineus.</title>
        <authorList>
            <person name="Buettner E."/>
        </authorList>
    </citation>
    <scope>NUCLEOTIDE SEQUENCE</scope>
    <source>
        <strain evidence="1">CG-C14</strain>
    </source>
</reference>
<dbReference type="Proteomes" id="UP001144978">
    <property type="component" value="Unassembled WGS sequence"/>
</dbReference>
<dbReference type="EMBL" id="JANSHE010001905">
    <property type="protein sequence ID" value="KAJ2999645.1"/>
    <property type="molecule type" value="Genomic_DNA"/>
</dbReference>
<sequence>MPYTDLPPRRSSLARRSEDANAGIADATRAYEEPPSSAMVASPRDAAVIVPPLEAHSDQRGESGAQWNMPDYGPDTTPRMVPRVAYASAPPTRNFVLPHRICRKPLRHLLLLHSILSLITRKPSVSCSGAADGCFHRLRRGIGAHGHCAAMLTLGAMDMSFNCGSSWPKLRRVRAGHGRQGANMPFASGLYQAPDVTPARVVQYRHHGGRQERLLASRHDRRQRRLGLTCGARRPPSTPTGIRLHTTTDLSLLTTLPPRRTPAAELVVLSLCAS</sequence>
<evidence type="ECO:0000313" key="1">
    <source>
        <dbReference type="EMBL" id="KAJ2999645.1"/>
    </source>
</evidence>
<name>A0ACC1PQY0_9APHY</name>
<evidence type="ECO:0000313" key="2">
    <source>
        <dbReference type="Proteomes" id="UP001144978"/>
    </source>
</evidence>
<proteinExistence type="predicted"/>